<gene>
    <name evidence="9" type="ORF">Gorai_008355</name>
</gene>
<evidence type="ECO:0000256" key="2">
    <source>
        <dbReference type="ARBA" id="ARBA00007572"/>
    </source>
</evidence>
<dbReference type="GO" id="GO:0005524">
    <property type="term" value="F:ATP binding"/>
    <property type="evidence" value="ECO:0007669"/>
    <property type="project" value="UniProtKB-KW"/>
</dbReference>
<evidence type="ECO:0000256" key="3">
    <source>
        <dbReference type="ARBA" id="ARBA00022598"/>
    </source>
</evidence>
<comment type="caution">
    <text evidence="9">The sequence shown here is derived from an EMBL/GenBank/DDBJ whole genome shotgun (WGS) entry which is preliminary data.</text>
</comment>
<evidence type="ECO:0000313" key="10">
    <source>
        <dbReference type="Proteomes" id="UP000593578"/>
    </source>
</evidence>
<evidence type="ECO:0000256" key="5">
    <source>
        <dbReference type="ARBA" id="ARBA00022741"/>
    </source>
</evidence>
<keyword evidence="7" id="KW-0539">Nucleus</keyword>
<dbReference type="AlphaFoldDB" id="A0A7J8QAX2"/>
<evidence type="ECO:0000256" key="1">
    <source>
        <dbReference type="ARBA" id="ARBA00004123"/>
    </source>
</evidence>
<organism evidence="9 10">
    <name type="scientific">Gossypium raimondii</name>
    <name type="common">Peruvian cotton</name>
    <name type="synonym">Gossypium klotzschianum subsp. raimondii</name>
    <dbReference type="NCBI Taxonomy" id="29730"/>
    <lineage>
        <taxon>Eukaryota</taxon>
        <taxon>Viridiplantae</taxon>
        <taxon>Streptophyta</taxon>
        <taxon>Embryophyta</taxon>
        <taxon>Tracheophyta</taxon>
        <taxon>Spermatophyta</taxon>
        <taxon>Magnoliopsida</taxon>
        <taxon>eudicotyledons</taxon>
        <taxon>Gunneridae</taxon>
        <taxon>Pentapetalae</taxon>
        <taxon>rosids</taxon>
        <taxon>malvids</taxon>
        <taxon>Malvales</taxon>
        <taxon>Malvaceae</taxon>
        <taxon>Malvoideae</taxon>
        <taxon>Gossypium</taxon>
    </lineage>
</organism>
<evidence type="ECO:0000256" key="6">
    <source>
        <dbReference type="ARBA" id="ARBA00022840"/>
    </source>
</evidence>
<dbReference type="GO" id="GO:0006310">
    <property type="term" value="P:DNA recombination"/>
    <property type="evidence" value="ECO:0007669"/>
    <property type="project" value="InterPro"/>
</dbReference>
<dbReference type="InterPro" id="IPR012310">
    <property type="entry name" value="DNA_ligase_ATP-dep_cent"/>
</dbReference>
<protein>
    <recommendedName>
        <fullName evidence="8">ATP-dependent DNA ligase family profile domain-containing protein</fullName>
    </recommendedName>
</protein>
<feature type="domain" description="ATP-dependent DNA ligase family profile" evidence="8">
    <location>
        <begin position="2"/>
        <end position="95"/>
    </location>
</feature>
<keyword evidence="3" id="KW-0436">Ligase</keyword>
<keyword evidence="4" id="KW-0235">DNA replication</keyword>
<comment type="similarity">
    <text evidence="2">Belongs to the ATP-dependent DNA ligase family.</text>
</comment>
<evidence type="ECO:0000256" key="4">
    <source>
        <dbReference type="ARBA" id="ARBA00022705"/>
    </source>
</evidence>
<dbReference type="GO" id="GO:0006273">
    <property type="term" value="P:lagging strand elongation"/>
    <property type="evidence" value="ECO:0007669"/>
    <property type="project" value="TreeGrafter"/>
</dbReference>
<sequence>MEDGKVKIYTRNLEPSSEMFPDVVIAVSRSKKSGVKSFVLDCEIVAYDLDKHETLPYKILSTRRRKHVALIEIKVQFCIFAFDILYLNGDLIYEQQLVRGRIRVFSVRNCIRVDKS</sequence>
<dbReference type="Proteomes" id="UP000593578">
    <property type="component" value="Unassembled WGS sequence"/>
</dbReference>
<dbReference type="GO" id="GO:0005739">
    <property type="term" value="C:mitochondrion"/>
    <property type="evidence" value="ECO:0007669"/>
    <property type="project" value="TreeGrafter"/>
</dbReference>
<evidence type="ECO:0000313" key="9">
    <source>
        <dbReference type="EMBL" id="MBA0598598.1"/>
    </source>
</evidence>
<dbReference type="GO" id="GO:0005634">
    <property type="term" value="C:nucleus"/>
    <property type="evidence" value="ECO:0007669"/>
    <property type="project" value="UniProtKB-SubCell"/>
</dbReference>
<dbReference type="PANTHER" id="PTHR45674:SF4">
    <property type="entry name" value="DNA LIGASE 1"/>
    <property type="match status" value="1"/>
</dbReference>
<dbReference type="Pfam" id="PF01068">
    <property type="entry name" value="DNA_ligase_A_M"/>
    <property type="match status" value="1"/>
</dbReference>
<dbReference type="PANTHER" id="PTHR45674">
    <property type="entry name" value="DNA LIGASE 1/3 FAMILY MEMBER"/>
    <property type="match status" value="1"/>
</dbReference>
<dbReference type="SUPFAM" id="SSF56091">
    <property type="entry name" value="DNA ligase/mRNA capping enzyme, catalytic domain"/>
    <property type="match status" value="1"/>
</dbReference>
<dbReference type="GO" id="GO:0006281">
    <property type="term" value="P:DNA repair"/>
    <property type="evidence" value="ECO:0007669"/>
    <property type="project" value="InterPro"/>
</dbReference>
<proteinExistence type="inferred from homology"/>
<dbReference type="FunFam" id="3.30.470.30:FF:000002">
    <property type="entry name" value="DNA ligase"/>
    <property type="match status" value="1"/>
</dbReference>
<keyword evidence="6" id="KW-0067">ATP-binding</keyword>
<name>A0A7J8QAX2_GOSRA</name>
<evidence type="ECO:0000256" key="7">
    <source>
        <dbReference type="ARBA" id="ARBA00023242"/>
    </source>
</evidence>
<dbReference type="GO" id="GO:0003910">
    <property type="term" value="F:DNA ligase (ATP) activity"/>
    <property type="evidence" value="ECO:0007669"/>
    <property type="project" value="InterPro"/>
</dbReference>
<evidence type="ECO:0000259" key="8">
    <source>
        <dbReference type="Pfam" id="PF01068"/>
    </source>
</evidence>
<comment type="subcellular location">
    <subcellularLocation>
        <location evidence="1">Nucleus</location>
    </subcellularLocation>
</comment>
<dbReference type="InterPro" id="IPR050191">
    <property type="entry name" value="ATP-dep_DNA_ligase"/>
</dbReference>
<accession>A0A7J8QAX2</accession>
<reference evidence="9 10" key="1">
    <citation type="journal article" date="2019" name="Genome Biol. Evol.">
        <title>Insights into the evolution of the New World diploid cottons (Gossypium, subgenus Houzingenia) based on genome sequencing.</title>
        <authorList>
            <person name="Grover C.E."/>
            <person name="Arick M.A. 2nd"/>
            <person name="Thrash A."/>
            <person name="Conover J.L."/>
            <person name="Sanders W.S."/>
            <person name="Peterson D.G."/>
            <person name="Frelichowski J.E."/>
            <person name="Scheffler J.A."/>
            <person name="Scheffler B.E."/>
            <person name="Wendel J.F."/>
        </authorList>
    </citation>
    <scope>NUCLEOTIDE SEQUENCE [LARGE SCALE GENOMIC DNA]</scope>
    <source>
        <strain evidence="9">8</strain>
        <tissue evidence="9">Leaf</tissue>
    </source>
</reference>
<dbReference type="Gene3D" id="3.30.470.30">
    <property type="entry name" value="DNA ligase/mRNA capping enzyme"/>
    <property type="match status" value="1"/>
</dbReference>
<dbReference type="EMBL" id="JABEZZ010000010">
    <property type="protein sequence ID" value="MBA0598598.1"/>
    <property type="molecule type" value="Genomic_DNA"/>
</dbReference>
<keyword evidence="5" id="KW-0547">Nucleotide-binding</keyword>